<accession>A0A9X3EHP0</accession>
<evidence type="ECO:0000256" key="3">
    <source>
        <dbReference type="ARBA" id="ARBA00023125"/>
    </source>
</evidence>
<keyword evidence="3" id="KW-0238">DNA-binding</keyword>
<dbReference type="EMBL" id="JAPNKE010000002">
    <property type="protein sequence ID" value="MCY1004264.1"/>
    <property type="molecule type" value="Genomic_DNA"/>
</dbReference>
<dbReference type="Pfam" id="PF00126">
    <property type="entry name" value="HTH_1"/>
    <property type="match status" value="1"/>
</dbReference>
<dbReference type="RefSeq" id="WP_267765806.1">
    <property type="nucleotide sequence ID" value="NZ_JAPNKE010000002.1"/>
</dbReference>
<dbReference type="InterPro" id="IPR058163">
    <property type="entry name" value="LysR-type_TF_proteobact-type"/>
</dbReference>
<evidence type="ECO:0000256" key="1">
    <source>
        <dbReference type="ARBA" id="ARBA00009437"/>
    </source>
</evidence>
<dbReference type="GO" id="GO:0006351">
    <property type="term" value="P:DNA-templated transcription"/>
    <property type="evidence" value="ECO:0007669"/>
    <property type="project" value="TreeGrafter"/>
</dbReference>
<dbReference type="Gene3D" id="1.10.10.10">
    <property type="entry name" value="Winged helix-like DNA-binding domain superfamily/Winged helix DNA-binding domain"/>
    <property type="match status" value="1"/>
</dbReference>
<dbReference type="InterPro" id="IPR000847">
    <property type="entry name" value="LysR_HTH_N"/>
</dbReference>
<dbReference type="GO" id="GO:0043565">
    <property type="term" value="F:sequence-specific DNA binding"/>
    <property type="evidence" value="ECO:0007669"/>
    <property type="project" value="TreeGrafter"/>
</dbReference>
<feature type="domain" description="HTH lysR-type" evidence="5">
    <location>
        <begin position="4"/>
        <end position="61"/>
    </location>
</feature>
<proteinExistence type="inferred from homology"/>
<dbReference type="PANTHER" id="PTHR30537">
    <property type="entry name" value="HTH-TYPE TRANSCRIPTIONAL REGULATOR"/>
    <property type="match status" value="1"/>
</dbReference>
<dbReference type="InterPro" id="IPR036388">
    <property type="entry name" value="WH-like_DNA-bd_sf"/>
</dbReference>
<reference evidence="6" key="1">
    <citation type="submission" date="2022-11" db="EMBL/GenBank/DDBJ databases">
        <title>Minimal conservation of predation-associated metabolite biosynthetic gene clusters underscores biosynthetic potential of Myxococcota including descriptions for ten novel species: Archangium lansinium sp. nov., Myxococcus landrumus sp. nov., Nannocystis bai.</title>
        <authorList>
            <person name="Ahearne A."/>
            <person name="Stevens C."/>
            <person name="Phillips K."/>
        </authorList>
    </citation>
    <scope>NUCLEOTIDE SEQUENCE</scope>
    <source>
        <strain evidence="6">Na p29</strain>
    </source>
</reference>
<dbReference type="FunFam" id="1.10.10.10:FF:000001">
    <property type="entry name" value="LysR family transcriptional regulator"/>
    <property type="match status" value="1"/>
</dbReference>
<dbReference type="PROSITE" id="PS50931">
    <property type="entry name" value="HTH_LYSR"/>
    <property type="match status" value="1"/>
</dbReference>
<name>A0A9X3EHP0_9BACT</name>
<evidence type="ECO:0000313" key="7">
    <source>
        <dbReference type="Proteomes" id="UP001150924"/>
    </source>
</evidence>
<dbReference type="Gene3D" id="3.40.190.290">
    <property type="match status" value="1"/>
</dbReference>
<dbReference type="AlphaFoldDB" id="A0A9X3EHP0"/>
<comment type="similarity">
    <text evidence="1">Belongs to the LysR transcriptional regulatory family.</text>
</comment>
<evidence type="ECO:0000259" key="5">
    <source>
        <dbReference type="PROSITE" id="PS50931"/>
    </source>
</evidence>
<dbReference type="Pfam" id="PF03466">
    <property type="entry name" value="LysR_substrate"/>
    <property type="match status" value="1"/>
</dbReference>
<evidence type="ECO:0000256" key="4">
    <source>
        <dbReference type="ARBA" id="ARBA00023163"/>
    </source>
</evidence>
<dbReference type="InterPro" id="IPR036390">
    <property type="entry name" value="WH_DNA-bd_sf"/>
</dbReference>
<evidence type="ECO:0000256" key="2">
    <source>
        <dbReference type="ARBA" id="ARBA00023015"/>
    </source>
</evidence>
<evidence type="ECO:0000313" key="6">
    <source>
        <dbReference type="EMBL" id="MCY1004264.1"/>
    </source>
</evidence>
<dbReference type="CDD" id="cd08474">
    <property type="entry name" value="PBP2_CrgA_like_5"/>
    <property type="match status" value="1"/>
</dbReference>
<dbReference type="SUPFAM" id="SSF53850">
    <property type="entry name" value="Periplasmic binding protein-like II"/>
    <property type="match status" value="1"/>
</dbReference>
<keyword evidence="2" id="KW-0805">Transcription regulation</keyword>
<keyword evidence="7" id="KW-1185">Reference proteome</keyword>
<protein>
    <submittedName>
        <fullName evidence="6">LysR family transcriptional regulator</fullName>
    </submittedName>
</protein>
<dbReference type="SUPFAM" id="SSF46785">
    <property type="entry name" value="Winged helix' DNA-binding domain"/>
    <property type="match status" value="1"/>
</dbReference>
<gene>
    <name evidence="6" type="ORF">OV079_01500</name>
</gene>
<dbReference type="GO" id="GO:0003700">
    <property type="term" value="F:DNA-binding transcription factor activity"/>
    <property type="evidence" value="ECO:0007669"/>
    <property type="project" value="InterPro"/>
</dbReference>
<sequence>MRREDWPDLAVFVAVAEARSFTKAASRLGLSTSAISHAMTGLEERLGLRLLHRTTRSVAPTAAGERLLATLVPAMEGVAAAVDGLAELRDEPAGSVRLTVHRDAALRLLAPRLPELTRKYPQVVLEIVADDRLADIVADRFDAGVRLGDLVDKDMVSVRIGPDERAAIVGSPEYFTRHPPPKTPQELRQHRAVSYRHSSGVLYKWELEKDGRALTVAMESALVTNEPQLIVEAARAGVGLAYALESHVAAHVAAGALVPVLADWCPRFPGSFLYWPSRRHVTPALRAVIEALRIDRPR</sequence>
<keyword evidence="4" id="KW-0804">Transcription</keyword>
<comment type="caution">
    <text evidence="6">The sequence shown here is derived from an EMBL/GenBank/DDBJ whole genome shotgun (WGS) entry which is preliminary data.</text>
</comment>
<dbReference type="InterPro" id="IPR005119">
    <property type="entry name" value="LysR_subst-bd"/>
</dbReference>
<organism evidence="6 7">
    <name type="scientific">Nannocystis pusilla</name>
    <dbReference type="NCBI Taxonomy" id="889268"/>
    <lineage>
        <taxon>Bacteria</taxon>
        <taxon>Pseudomonadati</taxon>
        <taxon>Myxococcota</taxon>
        <taxon>Polyangia</taxon>
        <taxon>Nannocystales</taxon>
        <taxon>Nannocystaceae</taxon>
        <taxon>Nannocystis</taxon>
    </lineage>
</organism>
<dbReference type="PANTHER" id="PTHR30537:SF1">
    <property type="entry name" value="HTH-TYPE TRANSCRIPTIONAL REGULATOR PGRR"/>
    <property type="match status" value="1"/>
</dbReference>
<dbReference type="Proteomes" id="UP001150924">
    <property type="component" value="Unassembled WGS sequence"/>
</dbReference>